<dbReference type="InterPro" id="IPR050300">
    <property type="entry name" value="GDXG_lipolytic_enzyme"/>
</dbReference>
<evidence type="ECO:0000313" key="4">
    <source>
        <dbReference type="EMBL" id="QIK52197.1"/>
    </source>
</evidence>
<evidence type="ECO:0000256" key="2">
    <source>
        <dbReference type="SAM" id="MobiDB-lite"/>
    </source>
</evidence>
<dbReference type="PANTHER" id="PTHR48081:SF8">
    <property type="entry name" value="ALPHA_BETA HYDROLASE FOLD-3 DOMAIN-CONTAINING PROTEIN-RELATED"/>
    <property type="match status" value="1"/>
</dbReference>
<protein>
    <submittedName>
        <fullName evidence="4">Alpha/beta hydrolase</fullName>
    </submittedName>
</protein>
<dbReference type="SUPFAM" id="SSF53474">
    <property type="entry name" value="alpha/beta-Hydrolases"/>
    <property type="match status" value="1"/>
</dbReference>
<dbReference type="Proteomes" id="UP000501830">
    <property type="component" value="Chromosome"/>
</dbReference>
<dbReference type="GO" id="GO:0016787">
    <property type="term" value="F:hydrolase activity"/>
    <property type="evidence" value="ECO:0007669"/>
    <property type="project" value="UniProtKB-KW"/>
</dbReference>
<accession>A0A6G7WIZ8</accession>
<name>A0A6G7WIZ8_9LACT</name>
<dbReference type="RefSeq" id="WP_166063261.1">
    <property type="nucleotide sequence ID" value="NZ_CP049889.1"/>
</dbReference>
<dbReference type="InterPro" id="IPR029058">
    <property type="entry name" value="AB_hydrolase_fold"/>
</dbReference>
<reference evidence="4 5" key="1">
    <citation type="journal article" date="2017" name="Int. J. Syst. Evol. Microbiol.">
        <title>Jeotgalibaca porci sp. nov. and Jeotgalibaca arthritidis sp. nov., isolated from pigs, and emended description of the genus Jeotgalibaca.</title>
        <authorList>
            <person name="Zamora L."/>
            <person name="Perez-Sancho M."/>
            <person name="Dominguez L."/>
            <person name="Fernandez-Garayzabal J.F."/>
            <person name="Vela A.I."/>
        </authorList>
    </citation>
    <scope>NUCLEOTIDE SEQUENCE [LARGE SCALE GENOMIC DNA]</scope>
    <source>
        <strain evidence="4 5">CCUG 69148</strain>
    </source>
</reference>
<keyword evidence="1 4" id="KW-0378">Hydrolase</keyword>
<proteinExistence type="predicted"/>
<dbReference type="Gene3D" id="3.40.50.1820">
    <property type="entry name" value="alpha/beta hydrolase"/>
    <property type="match status" value="1"/>
</dbReference>
<dbReference type="InterPro" id="IPR013094">
    <property type="entry name" value="AB_hydrolase_3"/>
</dbReference>
<dbReference type="AlphaFoldDB" id="A0A6G7WIZ8"/>
<keyword evidence="5" id="KW-1185">Reference proteome</keyword>
<dbReference type="PANTHER" id="PTHR48081">
    <property type="entry name" value="AB HYDROLASE SUPERFAMILY PROTEIN C4A8.06C"/>
    <property type="match status" value="1"/>
</dbReference>
<evidence type="ECO:0000256" key="1">
    <source>
        <dbReference type="ARBA" id="ARBA00022801"/>
    </source>
</evidence>
<evidence type="ECO:0000313" key="5">
    <source>
        <dbReference type="Proteomes" id="UP000501830"/>
    </source>
</evidence>
<gene>
    <name evidence="4" type="ORF">G7058_09200</name>
</gene>
<feature type="region of interest" description="Disordered" evidence="2">
    <location>
        <begin position="310"/>
        <end position="329"/>
    </location>
</feature>
<dbReference type="EMBL" id="CP049889">
    <property type="protein sequence ID" value="QIK52197.1"/>
    <property type="molecule type" value="Genomic_DNA"/>
</dbReference>
<evidence type="ECO:0000259" key="3">
    <source>
        <dbReference type="Pfam" id="PF07859"/>
    </source>
</evidence>
<dbReference type="GeneID" id="94553459"/>
<dbReference type="Pfam" id="PF07859">
    <property type="entry name" value="Abhydrolase_3"/>
    <property type="match status" value="1"/>
</dbReference>
<feature type="domain" description="Alpha/beta hydrolase fold-3" evidence="3">
    <location>
        <begin position="73"/>
        <end position="284"/>
    </location>
</feature>
<dbReference type="KEGG" id="jpo:G7058_09200"/>
<sequence>MNALTKMILKIFSSPKIDMQESYKSVRKFQELMATPQKENYRILDHKIYSEDLTHEIPVRIFHPEEKISDELVLFFHGGGWVTGSIDTYTRDCIQLADELGRTILAVDYLKAPENPFPAGFEDCYRVTDVLINQPELSGITGATELILMGNSAGGNLAAAVSLRLRNEGKLLPKKQILINPVTFWNHDERSPFPSVEENGYDYGLTNKKMQEYMEMYEPEEAARQSPYISPIMTDDFSNQPETLIITSEFDPLRDEGEAYGHLLKDAGNKVRIFRAQDTVHNYIFGPLTTDIVTKSYHLMKGFLDNSLKGSDSLGKKEKNQAEELGSTR</sequence>
<organism evidence="4 5">
    <name type="scientific">Jeotgalibaca porci</name>
    <dbReference type="NCBI Taxonomy" id="1868793"/>
    <lineage>
        <taxon>Bacteria</taxon>
        <taxon>Bacillati</taxon>
        <taxon>Bacillota</taxon>
        <taxon>Bacilli</taxon>
        <taxon>Lactobacillales</taxon>
        <taxon>Carnobacteriaceae</taxon>
        <taxon>Jeotgalibaca</taxon>
    </lineage>
</organism>